<keyword evidence="2" id="KW-1185">Reference proteome</keyword>
<dbReference type="EMBL" id="PYGD01000004">
    <property type="protein sequence ID" value="PSK91955.1"/>
    <property type="molecule type" value="Genomic_DNA"/>
</dbReference>
<sequence length="318" mass="37230">MEQHTSEKYAWDASPTAPKGYPVQVYQGRFTDAAGKATTIPNGHYLQDGWGTSLITWIADEDTKALPAKLHLTWFSFAENKFYTGDFPLPVQRIADLFREGYYNKRKKETYDRFVVGMAPGGMLVVWLRGQNQVELARFQAKETEVDWDEFYYRSVGGNSYGKADRARDVKEEQQKLPAAVQQQVKQHTLNAGQWEQYRKKYKWILKTTAGDKFEDYSVRYWNGEQERLPTNKQLLQLATAKPLPREASVFFERDKKVRIDIVWDEQEMVQLFKNIATDDEASMIISYDEREQEAALVLRYRQQDIPFRHCSLRVYTE</sequence>
<organism evidence="1 2">
    <name type="scientific">Taibaiella chishuiensis</name>
    <dbReference type="NCBI Taxonomy" id="1434707"/>
    <lineage>
        <taxon>Bacteria</taxon>
        <taxon>Pseudomonadati</taxon>
        <taxon>Bacteroidota</taxon>
        <taxon>Chitinophagia</taxon>
        <taxon>Chitinophagales</taxon>
        <taxon>Chitinophagaceae</taxon>
        <taxon>Taibaiella</taxon>
    </lineage>
</organism>
<gene>
    <name evidence="1" type="ORF">B0I18_10449</name>
</gene>
<dbReference type="Pfam" id="PF11153">
    <property type="entry name" value="DUF2931"/>
    <property type="match status" value="1"/>
</dbReference>
<dbReference type="AlphaFoldDB" id="A0A2P8D416"/>
<name>A0A2P8D416_9BACT</name>
<proteinExistence type="predicted"/>
<evidence type="ECO:0000313" key="1">
    <source>
        <dbReference type="EMBL" id="PSK91955.1"/>
    </source>
</evidence>
<accession>A0A2P8D416</accession>
<reference evidence="1 2" key="1">
    <citation type="submission" date="2018-03" db="EMBL/GenBank/DDBJ databases">
        <title>Genomic Encyclopedia of Type Strains, Phase III (KMG-III): the genomes of soil and plant-associated and newly described type strains.</title>
        <authorList>
            <person name="Whitman W."/>
        </authorList>
    </citation>
    <scope>NUCLEOTIDE SEQUENCE [LARGE SCALE GENOMIC DNA]</scope>
    <source>
        <strain evidence="1 2">CGMCC 1.12700</strain>
    </source>
</reference>
<evidence type="ECO:0008006" key="3">
    <source>
        <dbReference type="Google" id="ProtNLM"/>
    </source>
</evidence>
<dbReference type="InterPro" id="IPR021326">
    <property type="entry name" value="DUF2931"/>
</dbReference>
<evidence type="ECO:0000313" key="2">
    <source>
        <dbReference type="Proteomes" id="UP000240572"/>
    </source>
</evidence>
<dbReference type="Proteomes" id="UP000240572">
    <property type="component" value="Unassembled WGS sequence"/>
</dbReference>
<comment type="caution">
    <text evidence="1">The sequence shown here is derived from an EMBL/GenBank/DDBJ whole genome shotgun (WGS) entry which is preliminary data.</text>
</comment>
<protein>
    <recommendedName>
        <fullName evidence="3">DUF2931 family protein</fullName>
    </recommendedName>
</protein>
<dbReference type="RefSeq" id="WP_219905970.1">
    <property type="nucleotide sequence ID" value="NZ_PYGD01000004.1"/>
</dbReference>